<dbReference type="InterPro" id="IPR035905">
    <property type="entry name" value="Barstar-like_sf"/>
</dbReference>
<evidence type="ECO:0000256" key="1">
    <source>
        <dbReference type="ARBA" id="ARBA00006845"/>
    </source>
</evidence>
<comment type="caution">
    <text evidence="3">The sequence shown here is derived from an EMBL/GenBank/DDBJ whole genome shotgun (WGS) entry which is preliminary data.</text>
</comment>
<dbReference type="SUPFAM" id="SSF52038">
    <property type="entry name" value="Barstar-related"/>
    <property type="match status" value="1"/>
</dbReference>
<protein>
    <recommendedName>
        <fullName evidence="2">Barstar (barnase inhibitor) domain-containing protein</fullName>
    </recommendedName>
</protein>
<name>A0A9W6QGB4_9ACTN</name>
<dbReference type="RefSeq" id="WP_285740654.1">
    <property type="nucleotide sequence ID" value="NZ_BSSA01000045.1"/>
</dbReference>
<dbReference type="Proteomes" id="UP001165041">
    <property type="component" value="Unassembled WGS sequence"/>
</dbReference>
<evidence type="ECO:0000313" key="4">
    <source>
        <dbReference type="Proteomes" id="UP001165041"/>
    </source>
</evidence>
<dbReference type="AlphaFoldDB" id="A0A9W6QGB4"/>
<evidence type="ECO:0000313" key="3">
    <source>
        <dbReference type="EMBL" id="GLW75101.1"/>
    </source>
</evidence>
<dbReference type="InterPro" id="IPR000468">
    <property type="entry name" value="Barstar"/>
</dbReference>
<reference evidence="3" key="1">
    <citation type="submission" date="2023-02" db="EMBL/GenBank/DDBJ databases">
        <title>Kitasatospora phosalacinea NBRC 14627.</title>
        <authorList>
            <person name="Ichikawa N."/>
            <person name="Sato H."/>
            <person name="Tonouchi N."/>
        </authorList>
    </citation>
    <scope>NUCLEOTIDE SEQUENCE</scope>
    <source>
        <strain evidence="3">NBRC 14627</strain>
    </source>
</reference>
<dbReference type="Gene3D" id="3.30.370.10">
    <property type="entry name" value="Barstar-like"/>
    <property type="match status" value="1"/>
</dbReference>
<gene>
    <name evidence="3" type="ORF">Kpho02_73980</name>
</gene>
<organism evidence="3 4">
    <name type="scientific">Kitasatospora phosalacinea</name>
    <dbReference type="NCBI Taxonomy" id="2065"/>
    <lineage>
        <taxon>Bacteria</taxon>
        <taxon>Bacillati</taxon>
        <taxon>Actinomycetota</taxon>
        <taxon>Actinomycetes</taxon>
        <taxon>Kitasatosporales</taxon>
        <taxon>Streptomycetaceae</taxon>
        <taxon>Kitasatospora</taxon>
    </lineage>
</organism>
<comment type="similarity">
    <text evidence="1">Belongs to the barstar family.</text>
</comment>
<dbReference type="Pfam" id="PF01337">
    <property type="entry name" value="Barstar"/>
    <property type="match status" value="1"/>
</dbReference>
<sequence>MRSEEHAGWERDFPVRYLLVREDVHEAEEDVLWGRCAEVEGLFADPPPLPREVLTLRGCPRESLLVRRVTDSAGPVRLLGDGMLSIEPADPSNGGPHRSWDLEDATVLAHRPAPGDPGRVDLVVGTGVREDDHRGSRRLPPQPRFDLWFPSLRGDGPSGGCRSVDGLFAPRPQRPARPLHLISCEPAAPLLALLRRPLPQEGGPVTLRRLDRHGRTMTGYHLVLDTVEARPSVLGAALVDVTVTDPGDDRPTPAARAVWEVWSEGVPARPGQWARFDAGGRSEWLRLTRAGRYGPDGRSGGTYHLDGRHATDRAGLLLALGEALLGPGANYGTCLDAVADCLCGGPSVVPPFTLVWHHAALARRALAGHVLHHLGGLSYFEETVNLLREHGVTVVLR</sequence>
<proteinExistence type="inferred from homology"/>
<feature type="domain" description="Barstar (barnase inhibitor)" evidence="2">
    <location>
        <begin position="303"/>
        <end position="368"/>
    </location>
</feature>
<dbReference type="EMBL" id="BSSA01000045">
    <property type="protein sequence ID" value="GLW75101.1"/>
    <property type="molecule type" value="Genomic_DNA"/>
</dbReference>
<evidence type="ECO:0000259" key="2">
    <source>
        <dbReference type="Pfam" id="PF01337"/>
    </source>
</evidence>
<accession>A0A9W6QGB4</accession>